<keyword evidence="2" id="KW-0238">DNA-binding</keyword>
<sequence>MMTVDDVRELALSFAGVSESRPFAPDRVVFKTAANNKVFAILSGHEFPDDQVTVKADPERVAELQNRFEAVHPAYKLNKRYRVNISLAGDVPDELIRELIGDSHDLVAP</sequence>
<proteinExistence type="predicted"/>
<dbReference type="Pfam" id="PF04237">
    <property type="entry name" value="YjbR"/>
    <property type="match status" value="1"/>
</dbReference>
<dbReference type="Proteomes" id="UP000092659">
    <property type="component" value="Chromosome"/>
</dbReference>
<gene>
    <name evidence="1" type="ORF">AVL59_20200</name>
    <name evidence="2" type="ORF">J2Z21_007293</name>
</gene>
<reference evidence="2 4" key="2">
    <citation type="submission" date="2021-03" db="EMBL/GenBank/DDBJ databases">
        <title>Genomic Encyclopedia of Type Strains, Phase IV (KMG-IV): sequencing the most valuable type-strain genomes for metagenomic binning, comparative biology and taxonomic classification.</title>
        <authorList>
            <person name="Goeker M."/>
        </authorList>
    </citation>
    <scope>NUCLEOTIDE SEQUENCE [LARGE SCALE GENOMIC DNA]</scope>
    <source>
        <strain evidence="2 4">DSM 40499</strain>
    </source>
</reference>
<dbReference type="SUPFAM" id="SSF142906">
    <property type="entry name" value="YjbR-like"/>
    <property type="match status" value="1"/>
</dbReference>
<dbReference type="PANTHER" id="PTHR35145">
    <property type="entry name" value="CYTOPLASMIC PROTEIN-RELATED"/>
    <property type="match status" value="1"/>
</dbReference>
<evidence type="ECO:0000313" key="4">
    <source>
        <dbReference type="Proteomes" id="UP001519309"/>
    </source>
</evidence>
<dbReference type="GO" id="GO:0003677">
    <property type="term" value="F:DNA binding"/>
    <property type="evidence" value="ECO:0007669"/>
    <property type="project" value="UniProtKB-KW"/>
</dbReference>
<dbReference type="Gene3D" id="3.90.1150.30">
    <property type="match status" value="1"/>
</dbReference>
<dbReference type="Proteomes" id="UP001519309">
    <property type="component" value="Unassembled WGS sequence"/>
</dbReference>
<dbReference type="KEGG" id="sgs:AVL59_20200"/>
<reference evidence="1 3" key="1">
    <citation type="submission" date="2016-06" db="EMBL/GenBank/DDBJ databases">
        <title>Complete genome sequence of Streptomyces griseochromogenes ATCC 14511, the Blasticidin S producer.</title>
        <authorList>
            <person name="Wu L."/>
        </authorList>
    </citation>
    <scope>NUCLEOTIDE SEQUENCE [LARGE SCALE GENOMIC DNA]</scope>
    <source>
        <strain evidence="1 3">ATCC 14511</strain>
    </source>
</reference>
<evidence type="ECO:0000313" key="1">
    <source>
        <dbReference type="EMBL" id="ANP51609.1"/>
    </source>
</evidence>
<keyword evidence="4" id="KW-1185">Reference proteome</keyword>
<dbReference type="InterPro" id="IPR038056">
    <property type="entry name" value="YjbR-like_sf"/>
</dbReference>
<dbReference type="AlphaFoldDB" id="A0A1B1AYG8"/>
<dbReference type="PANTHER" id="PTHR35145:SF1">
    <property type="entry name" value="CYTOPLASMIC PROTEIN"/>
    <property type="match status" value="1"/>
</dbReference>
<evidence type="ECO:0000313" key="2">
    <source>
        <dbReference type="EMBL" id="MBP2054290.1"/>
    </source>
</evidence>
<dbReference type="EMBL" id="CP016279">
    <property type="protein sequence ID" value="ANP51609.1"/>
    <property type="molecule type" value="Genomic_DNA"/>
</dbReference>
<dbReference type="EMBL" id="JAGGLP010000020">
    <property type="protein sequence ID" value="MBP2054290.1"/>
    <property type="molecule type" value="Genomic_DNA"/>
</dbReference>
<name>A0A1B1AYG8_9ACTN</name>
<protein>
    <submittedName>
        <fullName evidence="2">DNA-binding protein (MmcQ/YjbR family)</fullName>
    </submittedName>
</protein>
<dbReference type="InterPro" id="IPR058532">
    <property type="entry name" value="YjbR/MT2646/Rv2570-like"/>
</dbReference>
<evidence type="ECO:0000313" key="3">
    <source>
        <dbReference type="Proteomes" id="UP000092659"/>
    </source>
</evidence>
<organism evidence="1 3">
    <name type="scientific">Streptomyces griseochromogenes</name>
    <dbReference type="NCBI Taxonomy" id="68214"/>
    <lineage>
        <taxon>Bacteria</taxon>
        <taxon>Bacillati</taxon>
        <taxon>Actinomycetota</taxon>
        <taxon>Actinomycetes</taxon>
        <taxon>Kitasatosporales</taxon>
        <taxon>Streptomycetaceae</taxon>
        <taxon>Streptomyces</taxon>
    </lineage>
</organism>
<dbReference type="InterPro" id="IPR007351">
    <property type="entry name" value="YjbR"/>
</dbReference>
<accession>A0A1B1AYG8</accession>
<dbReference type="STRING" id="68214.AVL59_20200"/>